<proteinExistence type="predicted"/>
<evidence type="ECO:0000313" key="2">
    <source>
        <dbReference type="EMBL" id="MPC40904.1"/>
    </source>
</evidence>
<dbReference type="AlphaFoldDB" id="A0A5B7F8M2"/>
<keyword evidence="3" id="KW-1185">Reference proteome</keyword>
<name>A0A5B7F8M2_PORTR</name>
<feature type="region of interest" description="Disordered" evidence="1">
    <location>
        <begin position="12"/>
        <end position="34"/>
    </location>
</feature>
<dbReference type="EMBL" id="VSRR010004854">
    <property type="protein sequence ID" value="MPC40904.1"/>
    <property type="molecule type" value="Genomic_DNA"/>
</dbReference>
<evidence type="ECO:0000313" key="3">
    <source>
        <dbReference type="Proteomes" id="UP000324222"/>
    </source>
</evidence>
<dbReference type="Proteomes" id="UP000324222">
    <property type="component" value="Unassembled WGS sequence"/>
</dbReference>
<organism evidence="2 3">
    <name type="scientific">Portunus trituberculatus</name>
    <name type="common">Swimming crab</name>
    <name type="synonym">Neptunus trituberculatus</name>
    <dbReference type="NCBI Taxonomy" id="210409"/>
    <lineage>
        <taxon>Eukaryota</taxon>
        <taxon>Metazoa</taxon>
        <taxon>Ecdysozoa</taxon>
        <taxon>Arthropoda</taxon>
        <taxon>Crustacea</taxon>
        <taxon>Multicrustacea</taxon>
        <taxon>Malacostraca</taxon>
        <taxon>Eumalacostraca</taxon>
        <taxon>Eucarida</taxon>
        <taxon>Decapoda</taxon>
        <taxon>Pleocyemata</taxon>
        <taxon>Brachyura</taxon>
        <taxon>Eubrachyura</taxon>
        <taxon>Portunoidea</taxon>
        <taxon>Portunidae</taxon>
        <taxon>Portuninae</taxon>
        <taxon>Portunus</taxon>
    </lineage>
</organism>
<accession>A0A5B7F8M2</accession>
<comment type="caution">
    <text evidence="2">The sequence shown here is derived from an EMBL/GenBank/DDBJ whole genome shotgun (WGS) entry which is preliminary data.</text>
</comment>
<gene>
    <name evidence="2" type="ORF">E2C01_034479</name>
</gene>
<sequence length="144" mass="16026">MCRLVLGPSKYSHCSPAQPLSVPDHTPPRSGSPSVEVDLILDDMAMDEEEWVPTAARTLDQVQAKLAAVTEGLAWVHQQVSLSQFRGLMNTSLRTACALVFIKQRVGGSESLVISIHQPCSTNSSRNWFRNRFRRFLLPKEPVP</sequence>
<reference evidence="2 3" key="1">
    <citation type="submission" date="2019-05" db="EMBL/GenBank/DDBJ databases">
        <title>Another draft genome of Portunus trituberculatus and its Hox gene families provides insights of decapod evolution.</title>
        <authorList>
            <person name="Jeong J.-H."/>
            <person name="Song I."/>
            <person name="Kim S."/>
            <person name="Choi T."/>
            <person name="Kim D."/>
            <person name="Ryu S."/>
            <person name="Kim W."/>
        </authorList>
    </citation>
    <scope>NUCLEOTIDE SEQUENCE [LARGE SCALE GENOMIC DNA]</scope>
    <source>
        <tissue evidence="2">Muscle</tissue>
    </source>
</reference>
<protein>
    <submittedName>
        <fullName evidence="2">Uncharacterized protein</fullName>
    </submittedName>
</protein>
<evidence type="ECO:0000256" key="1">
    <source>
        <dbReference type="SAM" id="MobiDB-lite"/>
    </source>
</evidence>